<evidence type="ECO:0000256" key="3">
    <source>
        <dbReference type="ARBA" id="ARBA00023125"/>
    </source>
</evidence>
<keyword evidence="3" id="KW-0238">DNA-binding</keyword>
<dbReference type="PANTHER" id="PTHR43140">
    <property type="entry name" value="TYPE-1 RESTRICTION ENZYME ECOKI SPECIFICITY PROTEIN"/>
    <property type="match status" value="1"/>
</dbReference>
<feature type="domain" description="Type I restriction modification DNA specificity" evidence="5">
    <location>
        <begin position="219"/>
        <end position="393"/>
    </location>
</feature>
<evidence type="ECO:0000256" key="1">
    <source>
        <dbReference type="ARBA" id="ARBA00010923"/>
    </source>
</evidence>
<keyword evidence="7" id="KW-1185">Reference proteome</keyword>
<evidence type="ECO:0000256" key="2">
    <source>
        <dbReference type="ARBA" id="ARBA00022747"/>
    </source>
</evidence>
<evidence type="ECO:0000259" key="5">
    <source>
        <dbReference type="Pfam" id="PF01420"/>
    </source>
</evidence>
<dbReference type="Gene3D" id="3.90.220.20">
    <property type="entry name" value="DNA methylase specificity domains"/>
    <property type="match status" value="2"/>
</dbReference>
<dbReference type="AlphaFoldDB" id="E4TGP1"/>
<dbReference type="Pfam" id="PF01420">
    <property type="entry name" value="Methylase_S"/>
    <property type="match status" value="2"/>
</dbReference>
<sequence>MKRSFPEHWVLTELGNILYLKNGYSFKSTDYCEEGIPLVRISDIQDGRINLDTTVKVPNRLLKSDFIIENGDLLIAMSGATTGKFGIYIGNETILQNQRVGNLKLYSKSLVSTKYRDYLIASLRDIIQKSAYGGAQPNISPEKIHKLIIPLPPLNEQKRIVAKLDAILPKVKSARDRLEKIPAILKKFRQSVLAAACSGRLTEDWREEYAQHTGKELPEWEEKKIFELTEKVENLNVKNINLHDKFLYIDISSINNIKNTIETHKEYSYYEAPSRAKQIIKHGDVLFSNVRVYLKNIAIVDNPVYNDQICSTGFTVLRAQKNKLLNKYLFYSLIRDDFIKEVSELQVGSSYPAIKKDDLISRFIPLPPLEEQHEIVRRVEKLFALADSIEEKYKKAHERLEKLEQAILAKAFRGELVEPDPNDEPAEELLKRILEEKAKLEREQRGKNRKK</sequence>
<feature type="domain" description="Type I restriction modification DNA specificity" evidence="5">
    <location>
        <begin position="6"/>
        <end position="181"/>
    </location>
</feature>
<dbReference type="OrthoDB" id="9811611at2"/>
<reference evidence="6 7" key="2">
    <citation type="journal article" date="2011" name="Stand. Genomic Sci.">
        <title>Complete genome sequence of Calditerrivibrio nitroreducens type strain (Yu37-1).</title>
        <authorList>
            <person name="Pitluck S."/>
            <person name="Sikorski J."/>
            <person name="Zeytun A."/>
            <person name="Lapidus A."/>
            <person name="Nolan M."/>
            <person name="Lucas S."/>
            <person name="Hammon N."/>
            <person name="Deshpande S."/>
            <person name="Cheng J.F."/>
            <person name="Tapia R."/>
            <person name="Han C."/>
            <person name="Goodwin L."/>
            <person name="Liolios K."/>
            <person name="Pagani I."/>
            <person name="Ivanova N."/>
            <person name="Mavromatis K."/>
            <person name="Pati A."/>
            <person name="Chen A."/>
            <person name="Palaniappan K."/>
            <person name="Hauser L."/>
            <person name="Chang Y.J."/>
            <person name="Jeffries C.D."/>
            <person name="Detter J.C."/>
            <person name="Brambilla E."/>
            <person name="Djao O.D."/>
            <person name="Rohde M."/>
            <person name="Spring S."/>
            <person name="Goker M."/>
            <person name="Woyke T."/>
            <person name="Bristow J."/>
            <person name="Eisen J.A."/>
            <person name="Markowitz V."/>
            <person name="Hugenholtz P."/>
            <person name="Kyrpides N.C."/>
            <person name="Klenk H.P."/>
            <person name="Land M."/>
        </authorList>
    </citation>
    <scope>NUCLEOTIDE SEQUENCE [LARGE SCALE GENOMIC DNA]</scope>
    <source>
        <strain evidence="7">DSM 19672 / NBRC 101217 / Yu37-1</strain>
    </source>
</reference>
<dbReference type="PANTHER" id="PTHR43140:SF1">
    <property type="entry name" value="TYPE I RESTRICTION ENZYME ECOKI SPECIFICITY SUBUNIT"/>
    <property type="match status" value="1"/>
</dbReference>
<dbReference type="KEGG" id="cni:Calni_1850"/>
<proteinExistence type="inferred from homology"/>
<evidence type="ECO:0000313" key="7">
    <source>
        <dbReference type="Proteomes" id="UP000007039"/>
    </source>
</evidence>
<evidence type="ECO:0000256" key="4">
    <source>
        <dbReference type="SAM" id="Coils"/>
    </source>
</evidence>
<dbReference type="GO" id="GO:0003677">
    <property type="term" value="F:DNA binding"/>
    <property type="evidence" value="ECO:0007669"/>
    <property type="project" value="UniProtKB-KW"/>
</dbReference>
<dbReference type="InterPro" id="IPR051212">
    <property type="entry name" value="Type-I_RE_S_subunit"/>
</dbReference>
<evidence type="ECO:0000313" key="6">
    <source>
        <dbReference type="EMBL" id="ADR19754.1"/>
    </source>
</evidence>
<dbReference type="HOGENOM" id="CLU_021095_10_2_0"/>
<keyword evidence="4" id="KW-0175">Coiled coil</keyword>
<dbReference type="REBASE" id="29536">
    <property type="entry name" value="S.Cni19672ORF1851P"/>
</dbReference>
<dbReference type="InterPro" id="IPR044946">
    <property type="entry name" value="Restrct_endonuc_typeI_TRD_sf"/>
</dbReference>
<dbReference type="CDD" id="cd17278">
    <property type="entry name" value="RMtype1_S_LdeBORF1052P-TRD2-CR2"/>
    <property type="match status" value="1"/>
</dbReference>
<dbReference type="SUPFAM" id="SSF116734">
    <property type="entry name" value="DNA methylase specificity domain"/>
    <property type="match status" value="2"/>
</dbReference>
<dbReference type="EMBL" id="CP002347">
    <property type="protein sequence ID" value="ADR19754.1"/>
    <property type="molecule type" value="Genomic_DNA"/>
</dbReference>
<comment type="similarity">
    <text evidence="1">Belongs to the type-I restriction system S methylase family.</text>
</comment>
<keyword evidence="2" id="KW-0680">Restriction system</keyword>
<dbReference type="eggNOG" id="COG0732">
    <property type="taxonomic scope" value="Bacteria"/>
</dbReference>
<reference key="1">
    <citation type="submission" date="2010-11" db="EMBL/GenBank/DDBJ databases">
        <title>The complete genome of chromosome of Calditerrivibrio nitroreducens DSM 19672.</title>
        <authorList>
            <consortium name="US DOE Joint Genome Institute (JGI-PGF)"/>
            <person name="Lucas S."/>
            <person name="Copeland A."/>
            <person name="Lapidus A."/>
            <person name="Bruce D."/>
            <person name="Goodwin L."/>
            <person name="Pitluck S."/>
            <person name="Kyrpides N."/>
            <person name="Mavromatis K."/>
            <person name="Ivanova N."/>
            <person name="Mikhailova N."/>
            <person name="Zeytun A."/>
            <person name="Brettin T."/>
            <person name="Detter J.C."/>
            <person name="Tapia R."/>
            <person name="Han C."/>
            <person name="Land M."/>
            <person name="Hauser L."/>
            <person name="Markowitz V."/>
            <person name="Cheng J.-F."/>
            <person name="Hugenholtz P."/>
            <person name="Woyke T."/>
            <person name="Wu D."/>
            <person name="Spring S."/>
            <person name="Schroeder M."/>
            <person name="Brambilla E."/>
            <person name="Klenk H.-P."/>
            <person name="Eisen J.A."/>
        </authorList>
    </citation>
    <scope>NUCLEOTIDE SEQUENCE [LARGE SCALE GENOMIC DNA]</scope>
    <source>
        <strain>DSM 19672</strain>
    </source>
</reference>
<dbReference type="Proteomes" id="UP000007039">
    <property type="component" value="Chromosome"/>
</dbReference>
<organism evidence="6 7">
    <name type="scientific">Calditerrivibrio nitroreducens (strain DSM 19672 / NBRC 101217 / Yu37-1)</name>
    <dbReference type="NCBI Taxonomy" id="768670"/>
    <lineage>
        <taxon>Bacteria</taxon>
        <taxon>Pseudomonadati</taxon>
        <taxon>Deferribacterota</taxon>
        <taxon>Deferribacteres</taxon>
        <taxon>Deferribacterales</taxon>
        <taxon>Calditerrivibrionaceae</taxon>
    </lineage>
</organism>
<dbReference type="STRING" id="768670.Calni_1850"/>
<feature type="coiled-coil region" evidence="4">
    <location>
        <begin position="379"/>
        <end position="450"/>
    </location>
</feature>
<protein>
    <submittedName>
        <fullName evidence="6">Restriction modification system DNA specificity domain</fullName>
    </submittedName>
</protein>
<dbReference type="RefSeq" id="WP_013451964.1">
    <property type="nucleotide sequence ID" value="NC_014758.1"/>
</dbReference>
<accession>E4TGP1</accession>
<name>E4TGP1_CALNY</name>
<gene>
    <name evidence="6" type="ordered locus">Calni_1850</name>
</gene>
<dbReference type="GO" id="GO:0009307">
    <property type="term" value="P:DNA restriction-modification system"/>
    <property type="evidence" value="ECO:0007669"/>
    <property type="project" value="UniProtKB-KW"/>
</dbReference>
<dbReference type="InterPro" id="IPR000055">
    <property type="entry name" value="Restrct_endonuc_typeI_TRD"/>
</dbReference>